<dbReference type="AlphaFoldDB" id="A0A2P4TAR2"/>
<comment type="caution">
    <text evidence="3">The sequence shown here is derived from an EMBL/GenBank/DDBJ whole genome shotgun (WGS) entry which is preliminary data.</text>
</comment>
<protein>
    <submittedName>
        <fullName evidence="3">Uncharacterized protein</fullName>
    </submittedName>
</protein>
<organism evidence="3 4">
    <name type="scientific">Bambusicola thoracicus</name>
    <name type="common">Chinese bamboo-partridge</name>
    <name type="synonym">Perdix thoracica</name>
    <dbReference type="NCBI Taxonomy" id="9083"/>
    <lineage>
        <taxon>Eukaryota</taxon>
        <taxon>Metazoa</taxon>
        <taxon>Chordata</taxon>
        <taxon>Craniata</taxon>
        <taxon>Vertebrata</taxon>
        <taxon>Euteleostomi</taxon>
        <taxon>Archelosauria</taxon>
        <taxon>Archosauria</taxon>
        <taxon>Dinosauria</taxon>
        <taxon>Saurischia</taxon>
        <taxon>Theropoda</taxon>
        <taxon>Coelurosauria</taxon>
        <taxon>Aves</taxon>
        <taxon>Neognathae</taxon>
        <taxon>Galloanserae</taxon>
        <taxon>Galliformes</taxon>
        <taxon>Phasianidae</taxon>
        <taxon>Perdicinae</taxon>
        <taxon>Bambusicola</taxon>
    </lineage>
</organism>
<name>A0A2P4TAR2_BAMTH</name>
<proteinExistence type="predicted"/>
<reference evidence="3 4" key="1">
    <citation type="submission" date="2018-01" db="EMBL/GenBank/DDBJ databases">
        <title>Comparison of the Chinese Bamboo Partridge and Red Junglefowl genome sequences highlights the importance of demography in genome evolution.</title>
        <authorList>
            <person name="Tiley G.P."/>
            <person name="Kimball R.T."/>
            <person name="Braun E.L."/>
            <person name="Burleigh J.G."/>
        </authorList>
    </citation>
    <scope>NUCLEOTIDE SEQUENCE [LARGE SCALE GENOMIC DNA]</scope>
    <source>
        <strain evidence="3">RTK389</strain>
        <tissue evidence="3">Blood</tissue>
    </source>
</reference>
<keyword evidence="2" id="KW-0812">Transmembrane</keyword>
<dbReference type="EMBL" id="PPHD01003534">
    <property type="protein sequence ID" value="POI33457.1"/>
    <property type="molecule type" value="Genomic_DNA"/>
</dbReference>
<keyword evidence="2" id="KW-1133">Transmembrane helix</keyword>
<accession>A0A2P4TAR2</accession>
<sequence length="104" mass="10876">MRGNFRGGANFSLQSQAIEVDTTGGEAICHSVVVEEVAVVAAAAVPLAILILVALSFLAEVATQTEETITEEECPTGETTTSNSGVRSHGVSIITKDIIEYPNK</sequence>
<gene>
    <name evidence="3" type="ORF">CIB84_002791</name>
</gene>
<keyword evidence="4" id="KW-1185">Reference proteome</keyword>
<evidence type="ECO:0000256" key="1">
    <source>
        <dbReference type="SAM" id="MobiDB-lite"/>
    </source>
</evidence>
<evidence type="ECO:0000313" key="4">
    <source>
        <dbReference type="Proteomes" id="UP000237246"/>
    </source>
</evidence>
<evidence type="ECO:0000313" key="3">
    <source>
        <dbReference type="EMBL" id="POI33457.1"/>
    </source>
</evidence>
<evidence type="ECO:0000256" key="2">
    <source>
        <dbReference type="SAM" id="Phobius"/>
    </source>
</evidence>
<feature type="transmembrane region" description="Helical" evidence="2">
    <location>
        <begin position="37"/>
        <end position="59"/>
    </location>
</feature>
<feature type="region of interest" description="Disordered" evidence="1">
    <location>
        <begin position="66"/>
        <end position="88"/>
    </location>
</feature>
<dbReference type="Proteomes" id="UP000237246">
    <property type="component" value="Unassembled WGS sequence"/>
</dbReference>
<keyword evidence="2" id="KW-0472">Membrane</keyword>